<feature type="compositionally biased region" description="Basic and acidic residues" evidence="1">
    <location>
        <begin position="104"/>
        <end position="137"/>
    </location>
</feature>
<organism evidence="3 4">
    <name type="scientific">Caulochytrium protostelioides</name>
    <dbReference type="NCBI Taxonomy" id="1555241"/>
    <lineage>
        <taxon>Eukaryota</taxon>
        <taxon>Fungi</taxon>
        <taxon>Fungi incertae sedis</taxon>
        <taxon>Chytridiomycota</taxon>
        <taxon>Chytridiomycota incertae sedis</taxon>
        <taxon>Chytridiomycetes</taxon>
        <taxon>Caulochytriales</taxon>
        <taxon>Caulochytriaceae</taxon>
        <taxon>Caulochytrium</taxon>
    </lineage>
</organism>
<keyword evidence="4" id="KW-1185">Reference proteome</keyword>
<dbReference type="EMBL" id="ML014196">
    <property type="protein sequence ID" value="RKP00833.1"/>
    <property type="molecule type" value="Genomic_DNA"/>
</dbReference>
<dbReference type="Proteomes" id="UP000274922">
    <property type="component" value="Unassembled WGS sequence"/>
</dbReference>
<keyword evidence="2" id="KW-0732">Signal</keyword>
<gene>
    <name evidence="3" type="ORF">CXG81DRAFT_19273</name>
</gene>
<feature type="chain" id="PRO_5020780581" evidence="2">
    <location>
        <begin position="26"/>
        <end position="137"/>
    </location>
</feature>
<dbReference type="AlphaFoldDB" id="A0A4P9X6M3"/>
<proteinExistence type="predicted"/>
<evidence type="ECO:0000256" key="2">
    <source>
        <dbReference type="SAM" id="SignalP"/>
    </source>
</evidence>
<feature type="signal peptide" evidence="2">
    <location>
        <begin position="1"/>
        <end position="25"/>
    </location>
</feature>
<name>A0A4P9X6M3_9FUNG</name>
<reference evidence="4" key="1">
    <citation type="journal article" date="2018" name="Nat. Microbiol.">
        <title>Leveraging single-cell genomics to expand the fungal tree of life.</title>
        <authorList>
            <person name="Ahrendt S.R."/>
            <person name="Quandt C.A."/>
            <person name="Ciobanu D."/>
            <person name="Clum A."/>
            <person name="Salamov A."/>
            <person name="Andreopoulos B."/>
            <person name="Cheng J.F."/>
            <person name="Woyke T."/>
            <person name="Pelin A."/>
            <person name="Henrissat B."/>
            <person name="Reynolds N.K."/>
            <person name="Benny G.L."/>
            <person name="Smith M.E."/>
            <person name="James T.Y."/>
            <person name="Grigoriev I.V."/>
        </authorList>
    </citation>
    <scope>NUCLEOTIDE SEQUENCE [LARGE SCALE GENOMIC DNA]</scope>
    <source>
        <strain evidence="4">ATCC 52028</strain>
    </source>
</reference>
<accession>A0A4P9X6M3</accession>
<evidence type="ECO:0000256" key="1">
    <source>
        <dbReference type="SAM" id="MobiDB-lite"/>
    </source>
</evidence>
<feature type="region of interest" description="Disordered" evidence="1">
    <location>
        <begin position="54"/>
        <end position="137"/>
    </location>
</feature>
<protein>
    <submittedName>
        <fullName evidence="3">Uncharacterized protein</fullName>
    </submittedName>
</protein>
<evidence type="ECO:0000313" key="3">
    <source>
        <dbReference type="EMBL" id="RKP00833.1"/>
    </source>
</evidence>
<feature type="compositionally biased region" description="Polar residues" evidence="1">
    <location>
        <begin position="65"/>
        <end position="85"/>
    </location>
</feature>
<evidence type="ECO:0000313" key="4">
    <source>
        <dbReference type="Proteomes" id="UP000274922"/>
    </source>
</evidence>
<sequence length="137" mass="15050">MRLLLLLPALAFALLVLLTPPGVAGAPPLPHLTETNPNGFQRFKNYINQALPGGSGGFKALEPNSGISPERTAQQAGRLPTPSSSHRQESFKSRFFLGTSTMKVEGRVAEMSEKASKRAQQRSERDPQRKRLLTNRE</sequence>